<dbReference type="InterPro" id="IPR050336">
    <property type="entry name" value="Chromosome_partition/occlusion"/>
</dbReference>
<reference evidence="3 4" key="1">
    <citation type="submission" date="2020-11" db="EMBL/GenBank/DDBJ databases">
        <title>Hymenobacter sp.</title>
        <authorList>
            <person name="Kim M.K."/>
        </authorList>
    </citation>
    <scope>NUCLEOTIDE SEQUENCE [LARGE SCALE GENOMIC DNA]</scope>
    <source>
        <strain evidence="3 4">BT594</strain>
    </source>
</reference>
<comment type="similarity">
    <text evidence="1">Belongs to the ParB family.</text>
</comment>
<dbReference type="InterPro" id="IPR036086">
    <property type="entry name" value="ParB/Sulfiredoxin_sf"/>
</dbReference>
<name>A0ABS0L490_9BACT</name>
<proteinExistence type="inferred from homology"/>
<dbReference type="RefSeq" id="WP_196955986.1">
    <property type="nucleotide sequence ID" value="NZ_JADWYK010000010.1"/>
</dbReference>
<dbReference type="Gene3D" id="1.10.10.2830">
    <property type="match status" value="1"/>
</dbReference>
<keyword evidence="4" id="KW-1185">Reference proteome</keyword>
<dbReference type="PANTHER" id="PTHR33375:SF7">
    <property type="entry name" value="CHROMOSOME 2-PARTITIONING PROTEIN PARB-RELATED"/>
    <property type="match status" value="1"/>
</dbReference>
<dbReference type="PANTHER" id="PTHR33375">
    <property type="entry name" value="CHROMOSOME-PARTITIONING PROTEIN PARB-RELATED"/>
    <property type="match status" value="1"/>
</dbReference>
<dbReference type="SMART" id="SM00470">
    <property type="entry name" value="ParB"/>
    <property type="match status" value="1"/>
</dbReference>
<comment type="caution">
    <text evidence="3">The sequence shown here is derived from an EMBL/GenBank/DDBJ whole genome shotgun (WGS) entry which is preliminary data.</text>
</comment>
<dbReference type="Gene3D" id="3.90.1530.30">
    <property type="match status" value="1"/>
</dbReference>
<feature type="domain" description="ParB-like N-terminal" evidence="2">
    <location>
        <begin position="16"/>
        <end position="109"/>
    </location>
</feature>
<protein>
    <submittedName>
        <fullName evidence="3">ParB/RepB/Spo0J family partition protein</fullName>
    </submittedName>
</protein>
<dbReference type="InterPro" id="IPR004437">
    <property type="entry name" value="ParB/RepB/Spo0J"/>
</dbReference>
<sequence>MNTQTLSQAAQPVTLLTIPLSAIYLADNYRSSIDPVGLKSLAESIRTGGLIQPVAVRPLAVPFEGYEYALVAGFRRFAAHELGQLPTILATVRDMTDQEAQMYRLVENILRENPHPADEAVAVGKLSREGMNTEEIAAYLGQTARWVTQRRAISELLPEWLTDLRQDKLTLGAAEELSRWPESVQRRCLDNRSQYVVNESTVKNWVAREKQALSSAPWPLDDAALYENAGACTGCPKRSSCSVMLFAELAEEGKDTCLDSACWNTKMGRRIEQVLAEQKELAGEAPVVRLSTKYYEAPAGAVKPDKYEVSKRKKGTVVGVYVDGASAATVVRVLLAQETTKALESGKVELSQGEKNRETRQKRLLKEAGKRVLAERCYHALQLSTDEAKQGRVRVLAKLVAESLMQGRVIDLLTLAELTRTWGWPLAGKNGPDTKGLPYREWVEAQVLLTAPTEALLTQLLLFSVTHRGLGSEWNDNQKTAASLVGNPQVQEGLDEATQALFEREYDPRTLRARKVPLVEVTQLVPADADEQPGEQCAQAA</sequence>
<dbReference type="NCBIfam" id="TIGR00180">
    <property type="entry name" value="parB_part"/>
    <property type="match status" value="1"/>
</dbReference>
<dbReference type="SUPFAM" id="SSF109709">
    <property type="entry name" value="KorB DNA-binding domain-like"/>
    <property type="match status" value="1"/>
</dbReference>
<dbReference type="SUPFAM" id="SSF110849">
    <property type="entry name" value="ParB/Sulfiredoxin"/>
    <property type="match status" value="1"/>
</dbReference>
<dbReference type="InterPro" id="IPR003115">
    <property type="entry name" value="ParB_N"/>
</dbReference>
<accession>A0ABS0L490</accession>
<evidence type="ECO:0000256" key="1">
    <source>
        <dbReference type="ARBA" id="ARBA00006295"/>
    </source>
</evidence>
<organism evidence="3 4">
    <name type="scientific">Hymenobacter guriensis</name>
    <dbReference type="NCBI Taxonomy" id="2793065"/>
    <lineage>
        <taxon>Bacteria</taxon>
        <taxon>Pseudomonadati</taxon>
        <taxon>Bacteroidota</taxon>
        <taxon>Cytophagia</taxon>
        <taxon>Cytophagales</taxon>
        <taxon>Hymenobacteraceae</taxon>
        <taxon>Hymenobacter</taxon>
    </lineage>
</organism>
<gene>
    <name evidence="3" type="ORF">I5L79_15515</name>
</gene>
<dbReference type="Proteomes" id="UP000601099">
    <property type="component" value="Unassembled WGS sequence"/>
</dbReference>
<evidence type="ECO:0000313" key="3">
    <source>
        <dbReference type="EMBL" id="MBG8554963.1"/>
    </source>
</evidence>
<evidence type="ECO:0000313" key="4">
    <source>
        <dbReference type="Proteomes" id="UP000601099"/>
    </source>
</evidence>
<dbReference type="Pfam" id="PF02195">
    <property type="entry name" value="ParB_N"/>
    <property type="match status" value="1"/>
</dbReference>
<evidence type="ECO:0000259" key="2">
    <source>
        <dbReference type="SMART" id="SM00470"/>
    </source>
</evidence>
<dbReference type="EMBL" id="JADWYK010000010">
    <property type="protein sequence ID" value="MBG8554963.1"/>
    <property type="molecule type" value="Genomic_DNA"/>
</dbReference>